<keyword evidence="8" id="KW-0812">Transmembrane</keyword>
<dbReference type="AlphaFoldDB" id="A0AAV4U2X5"/>
<evidence type="ECO:0000259" key="9">
    <source>
        <dbReference type="PROSITE" id="PS50217"/>
    </source>
</evidence>
<keyword evidence="4" id="KW-0238">DNA-binding</keyword>
<dbReference type="InterPro" id="IPR004827">
    <property type="entry name" value="bZIP"/>
</dbReference>
<dbReference type="SUPFAM" id="SSF57959">
    <property type="entry name" value="Leucine zipper domain"/>
    <property type="match status" value="1"/>
</dbReference>
<dbReference type="PANTHER" id="PTHR46164">
    <property type="entry name" value="ATF6, ISOFORM C"/>
    <property type="match status" value="1"/>
</dbReference>
<dbReference type="Pfam" id="PF00170">
    <property type="entry name" value="bZIP_1"/>
    <property type="match status" value="1"/>
</dbReference>
<protein>
    <submittedName>
        <fullName evidence="10">Cyclic AMP-dependent transcription factor ATF-6 alpha</fullName>
    </submittedName>
</protein>
<sequence>MALTITPEYVSSKIDPQYFEFNMLTDEDIGIETNDFFGGPLENPTILKNLGNEFQLKFQTEQQNGYIQSQDLDFEKEHFGNTTIDDILKECFKDSDINDVYSIDTPEQLSPYSNGRISLDNEVPVIHIPDEDLKRGIDHVLSDTPPHTPPSLMEQVSYSPPKNSSNSIVVSLNTVPAMTYVVPATQLQPVIKPIKPRVNIKPKPTSSDPSIIRLNSNEDQTTEQIVKLPNRIFCVKEPVSCITKPTTQSVSIPPSNCIDGKNGINKCQLIEVCSAALKRKERIIKNRESASLSRKRRREYVQKLEGALNQVTAENANLKEENNTLKCKIIALQNEISKLKGAFLSKGVKKGMFYMFAICLVTYNVASIGSIFTKDIKPIKTDIGNNNHRVGRILLWNEENSSREMNSSRPLFHNFLKEEENSHYIVAWDKSDNFSTCQQFINKTESLRLENDLLGWVKRVEKKQKQKESKLKKESASIKTTIPPLPKLQQLGSKYRNGRNDDIWAKRKNRNEILIYQTPRKDYEEFFEALHRRDDSFYFISFSGDHLLLPAIAHNHTLRPRMSFVMPAMILNDSLDDADGIISMMQIDCEVMDTKLVHIKESVIPLHLRQKSNNSTKTNSKNYSEYSMNRNPRRILDSSVKLSNKNF</sequence>
<evidence type="ECO:0000313" key="10">
    <source>
        <dbReference type="EMBL" id="GIY52154.1"/>
    </source>
</evidence>
<dbReference type="PROSITE" id="PS50217">
    <property type="entry name" value="BZIP"/>
    <property type="match status" value="1"/>
</dbReference>
<keyword evidence="11" id="KW-1185">Reference proteome</keyword>
<feature type="transmembrane region" description="Helical" evidence="8">
    <location>
        <begin position="352"/>
        <end position="372"/>
    </location>
</feature>
<feature type="domain" description="BZIP" evidence="9">
    <location>
        <begin position="276"/>
        <end position="339"/>
    </location>
</feature>
<comment type="subcellular location">
    <subcellularLocation>
        <location evidence="1">Membrane</location>
        <topology evidence="1">Single-pass membrane protein</topology>
    </subcellularLocation>
</comment>
<dbReference type="PANTHER" id="PTHR46164:SF3">
    <property type="entry name" value="ATF6, ISOFORM C"/>
    <property type="match status" value="1"/>
</dbReference>
<dbReference type="GO" id="GO:0000981">
    <property type="term" value="F:DNA-binding transcription factor activity, RNA polymerase II-specific"/>
    <property type="evidence" value="ECO:0007669"/>
    <property type="project" value="TreeGrafter"/>
</dbReference>
<organism evidence="10 11">
    <name type="scientific">Caerostris darwini</name>
    <dbReference type="NCBI Taxonomy" id="1538125"/>
    <lineage>
        <taxon>Eukaryota</taxon>
        <taxon>Metazoa</taxon>
        <taxon>Ecdysozoa</taxon>
        <taxon>Arthropoda</taxon>
        <taxon>Chelicerata</taxon>
        <taxon>Arachnida</taxon>
        <taxon>Araneae</taxon>
        <taxon>Araneomorphae</taxon>
        <taxon>Entelegynae</taxon>
        <taxon>Araneoidea</taxon>
        <taxon>Araneidae</taxon>
        <taxon>Caerostris</taxon>
    </lineage>
</organism>
<evidence type="ECO:0000256" key="8">
    <source>
        <dbReference type="SAM" id="Phobius"/>
    </source>
</evidence>
<keyword evidence="8" id="KW-0472">Membrane</keyword>
<evidence type="ECO:0000256" key="5">
    <source>
        <dbReference type="ARBA" id="ARBA00023163"/>
    </source>
</evidence>
<keyword evidence="8" id="KW-1133">Transmembrane helix</keyword>
<evidence type="ECO:0000256" key="2">
    <source>
        <dbReference type="ARBA" id="ARBA00009050"/>
    </source>
</evidence>
<comment type="caution">
    <text evidence="10">The sequence shown here is derived from an EMBL/GenBank/DDBJ whole genome shotgun (WGS) entry which is preliminary data.</text>
</comment>
<evidence type="ECO:0000313" key="11">
    <source>
        <dbReference type="Proteomes" id="UP001054837"/>
    </source>
</evidence>
<keyword evidence="3" id="KW-0805">Transcription regulation</keyword>
<dbReference type="InterPro" id="IPR051882">
    <property type="entry name" value="ATF_bZIP_TF"/>
</dbReference>
<gene>
    <name evidence="10" type="primary">ATF6</name>
    <name evidence="10" type="ORF">CDAR_432421</name>
</gene>
<evidence type="ECO:0000256" key="1">
    <source>
        <dbReference type="ARBA" id="ARBA00004167"/>
    </source>
</evidence>
<dbReference type="GO" id="GO:0005634">
    <property type="term" value="C:nucleus"/>
    <property type="evidence" value="ECO:0007669"/>
    <property type="project" value="TreeGrafter"/>
</dbReference>
<evidence type="ECO:0000256" key="3">
    <source>
        <dbReference type="ARBA" id="ARBA00023015"/>
    </source>
</evidence>
<dbReference type="Gene3D" id="1.20.5.170">
    <property type="match status" value="1"/>
</dbReference>
<evidence type="ECO:0000256" key="4">
    <source>
        <dbReference type="ARBA" id="ARBA00023125"/>
    </source>
</evidence>
<name>A0AAV4U2X5_9ARAC</name>
<dbReference type="Proteomes" id="UP001054837">
    <property type="component" value="Unassembled WGS sequence"/>
</dbReference>
<dbReference type="GO" id="GO:0000978">
    <property type="term" value="F:RNA polymerase II cis-regulatory region sequence-specific DNA binding"/>
    <property type="evidence" value="ECO:0007669"/>
    <property type="project" value="TreeGrafter"/>
</dbReference>
<dbReference type="GO" id="GO:0016020">
    <property type="term" value="C:membrane"/>
    <property type="evidence" value="ECO:0007669"/>
    <property type="project" value="UniProtKB-SubCell"/>
</dbReference>
<keyword evidence="5" id="KW-0804">Transcription</keyword>
<comment type="similarity">
    <text evidence="2">Belongs to the bZIP family. ATF subfamily.</text>
</comment>
<proteinExistence type="inferred from homology"/>
<accession>A0AAV4U2X5</accession>
<dbReference type="InterPro" id="IPR046347">
    <property type="entry name" value="bZIP_sf"/>
</dbReference>
<keyword evidence="7" id="KW-0175">Coiled coil</keyword>
<evidence type="ECO:0000256" key="6">
    <source>
        <dbReference type="ARBA" id="ARBA00023242"/>
    </source>
</evidence>
<feature type="coiled-coil region" evidence="7">
    <location>
        <begin position="301"/>
        <end position="342"/>
    </location>
</feature>
<dbReference type="SMART" id="SM00338">
    <property type="entry name" value="BRLZ"/>
    <property type="match status" value="1"/>
</dbReference>
<dbReference type="EMBL" id="BPLQ01010632">
    <property type="protein sequence ID" value="GIY52154.1"/>
    <property type="molecule type" value="Genomic_DNA"/>
</dbReference>
<evidence type="ECO:0000256" key="7">
    <source>
        <dbReference type="SAM" id="Coils"/>
    </source>
</evidence>
<dbReference type="GO" id="GO:0030968">
    <property type="term" value="P:endoplasmic reticulum unfolded protein response"/>
    <property type="evidence" value="ECO:0007669"/>
    <property type="project" value="TreeGrafter"/>
</dbReference>
<keyword evidence="6" id="KW-0539">Nucleus</keyword>
<reference evidence="10 11" key="1">
    <citation type="submission" date="2021-06" db="EMBL/GenBank/DDBJ databases">
        <title>Caerostris darwini draft genome.</title>
        <authorList>
            <person name="Kono N."/>
            <person name="Arakawa K."/>
        </authorList>
    </citation>
    <scope>NUCLEOTIDE SEQUENCE [LARGE SCALE GENOMIC DNA]</scope>
</reference>